<protein>
    <recommendedName>
        <fullName evidence="3">DNA alkylation repair protein</fullName>
    </recommendedName>
</protein>
<dbReference type="InterPro" id="IPR016024">
    <property type="entry name" value="ARM-type_fold"/>
</dbReference>
<accession>A0A0P6WVD4</accession>
<dbReference type="EMBL" id="LGHJ01000018">
    <property type="protein sequence ID" value="KPL74203.1"/>
    <property type="molecule type" value="Genomic_DNA"/>
</dbReference>
<dbReference type="InterPro" id="IPR014825">
    <property type="entry name" value="DNA_alkylation"/>
</dbReference>
<sequence length="271" mass="31198">MPAVSLTHLKKQIELLRWKYTQPKEYVIQLRNLLDTYSDHTYRAAASAPESSRQIEAYHVPPVVVRQIELSLYALVNENPTPAFNLANVLWKEDKEEPRLLATYLLGLLPPSEFEHTLQTIEEWAFSEKDRELLEALFERGTVNLRRHAIQRWLAKIQDWASGISIPSKKLSLMALLPLLSDREFENLPQVFDLCTPLFQSSPKALNHELSQVLITLAERTPAEVVYYIRQLVGSAASEDLRRLIRRCLPAFPAEVRERIRPVLQRSTPPG</sequence>
<dbReference type="Gene3D" id="1.25.10.90">
    <property type="match status" value="1"/>
</dbReference>
<dbReference type="Pfam" id="PF08713">
    <property type="entry name" value="DNA_alkylation"/>
    <property type="match status" value="1"/>
</dbReference>
<dbReference type="STRING" id="360411.AC812_12865"/>
<proteinExistence type="predicted"/>
<organism evidence="1 2">
    <name type="scientific">Bellilinea caldifistulae</name>
    <dbReference type="NCBI Taxonomy" id="360411"/>
    <lineage>
        <taxon>Bacteria</taxon>
        <taxon>Bacillati</taxon>
        <taxon>Chloroflexota</taxon>
        <taxon>Anaerolineae</taxon>
        <taxon>Anaerolineales</taxon>
        <taxon>Anaerolineaceae</taxon>
        <taxon>Bellilinea</taxon>
    </lineage>
</organism>
<dbReference type="OrthoDB" id="161251at2"/>
<dbReference type="AlphaFoldDB" id="A0A0P6WVD4"/>
<dbReference type="SUPFAM" id="SSF48371">
    <property type="entry name" value="ARM repeat"/>
    <property type="match status" value="1"/>
</dbReference>
<comment type="caution">
    <text evidence="1">The sequence shown here is derived from an EMBL/GenBank/DDBJ whole genome shotgun (WGS) entry which is preliminary data.</text>
</comment>
<dbReference type="Proteomes" id="UP000050514">
    <property type="component" value="Unassembled WGS sequence"/>
</dbReference>
<gene>
    <name evidence="1" type="ORF">AC812_12865</name>
</gene>
<evidence type="ECO:0000313" key="1">
    <source>
        <dbReference type="EMBL" id="KPL74203.1"/>
    </source>
</evidence>
<reference evidence="1 2" key="1">
    <citation type="submission" date="2015-07" db="EMBL/GenBank/DDBJ databases">
        <title>Draft genome of Bellilinea caldifistulae DSM 17877.</title>
        <authorList>
            <person name="Hemp J."/>
            <person name="Ward L.M."/>
            <person name="Pace L.A."/>
            <person name="Fischer W.W."/>
        </authorList>
    </citation>
    <scope>NUCLEOTIDE SEQUENCE [LARGE SCALE GENOMIC DNA]</scope>
    <source>
        <strain evidence="1 2">GOMI-1</strain>
    </source>
</reference>
<name>A0A0P6WVD4_9CHLR</name>
<evidence type="ECO:0000313" key="2">
    <source>
        <dbReference type="Proteomes" id="UP000050514"/>
    </source>
</evidence>
<dbReference type="RefSeq" id="WP_061915416.1">
    <property type="nucleotide sequence ID" value="NZ_DF967971.1"/>
</dbReference>
<evidence type="ECO:0008006" key="3">
    <source>
        <dbReference type="Google" id="ProtNLM"/>
    </source>
</evidence>
<keyword evidence="2" id="KW-1185">Reference proteome</keyword>